<comment type="caution">
    <text evidence="2">The sequence shown here is derived from an EMBL/GenBank/DDBJ whole genome shotgun (WGS) entry which is preliminary data.</text>
</comment>
<keyword evidence="1" id="KW-1133">Transmembrane helix</keyword>
<dbReference type="Proteomes" id="UP000447434">
    <property type="component" value="Chromosome 21"/>
</dbReference>
<evidence type="ECO:0000256" key="1">
    <source>
        <dbReference type="SAM" id="Phobius"/>
    </source>
</evidence>
<organism evidence="2 3">
    <name type="scientific">Lupinus albus</name>
    <name type="common">White lupine</name>
    <name type="synonym">Lupinus termis</name>
    <dbReference type="NCBI Taxonomy" id="3870"/>
    <lineage>
        <taxon>Eukaryota</taxon>
        <taxon>Viridiplantae</taxon>
        <taxon>Streptophyta</taxon>
        <taxon>Embryophyta</taxon>
        <taxon>Tracheophyta</taxon>
        <taxon>Spermatophyta</taxon>
        <taxon>Magnoliopsida</taxon>
        <taxon>eudicotyledons</taxon>
        <taxon>Gunneridae</taxon>
        <taxon>Pentapetalae</taxon>
        <taxon>rosids</taxon>
        <taxon>fabids</taxon>
        <taxon>Fabales</taxon>
        <taxon>Fabaceae</taxon>
        <taxon>Papilionoideae</taxon>
        <taxon>50 kb inversion clade</taxon>
        <taxon>genistoids sensu lato</taxon>
        <taxon>core genistoids</taxon>
        <taxon>Genisteae</taxon>
        <taxon>Lupinus</taxon>
    </lineage>
</organism>
<reference evidence="3" key="1">
    <citation type="journal article" date="2020" name="Nat. Commun.">
        <title>Genome sequence of the cluster root forming white lupin.</title>
        <authorList>
            <person name="Hufnagel B."/>
            <person name="Marques A."/>
            <person name="Soriano A."/>
            <person name="Marques L."/>
            <person name="Divol F."/>
            <person name="Doumas P."/>
            <person name="Sallet E."/>
            <person name="Mancinotti D."/>
            <person name="Carrere S."/>
            <person name="Marande W."/>
            <person name="Arribat S."/>
            <person name="Keller J."/>
            <person name="Huneau C."/>
            <person name="Blein T."/>
            <person name="Aime D."/>
            <person name="Laguerre M."/>
            <person name="Taylor J."/>
            <person name="Schubert V."/>
            <person name="Nelson M."/>
            <person name="Geu-Flores F."/>
            <person name="Crespi M."/>
            <person name="Gallardo-Guerrero K."/>
            <person name="Delaux P.-M."/>
            <person name="Salse J."/>
            <person name="Berges H."/>
            <person name="Guyot R."/>
            <person name="Gouzy J."/>
            <person name="Peret B."/>
        </authorList>
    </citation>
    <scope>NUCLEOTIDE SEQUENCE [LARGE SCALE GENOMIC DNA]</scope>
    <source>
        <strain evidence="3">cv. Amiga</strain>
    </source>
</reference>
<protein>
    <submittedName>
        <fullName evidence="2">Uncharacterized protein</fullName>
    </submittedName>
</protein>
<keyword evidence="1" id="KW-0812">Transmembrane</keyword>
<name>A0A6A4NR30_LUPAL</name>
<gene>
    <name evidence="2" type="ORF">Lalb_Chr21g0304831</name>
</gene>
<dbReference type="AlphaFoldDB" id="A0A6A4NR30"/>
<dbReference type="EMBL" id="WOCE01000021">
    <property type="protein sequence ID" value="KAE9589038.1"/>
    <property type="molecule type" value="Genomic_DNA"/>
</dbReference>
<keyword evidence="1" id="KW-0472">Membrane</keyword>
<feature type="transmembrane region" description="Helical" evidence="1">
    <location>
        <begin position="31"/>
        <end position="50"/>
    </location>
</feature>
<keyword evidence="3" id="KW-1185">Reference proteome</keyword>
<accession>A0A6A4NR30</accession>
<evidence type="ECO:0000313" key="3">
    <source>
        <dbReference type="Proteomes" id="UP000447434"/>
    </source>
</evidence>
<feature type="transmembrane region" description="Helical" evidence="1">
    <location>
        <begin position="7"/>
        <end position="25"/>
    </location>
</feature>
<sequence>MNPSNTYLCFSLIYICLIMKQFLIISLFILSYWFAGFFVSGIPVLIIFLYPY</sequence>
<proteinExistence type="predicted"/>
<evidence type="ECO:0000313" key="2">
    <source>
        <dbReference type="EMBL" id="KAE9589038.1"/>
    </source>
</evidence>